<gene>
    <name evidence="1" type="ORF">JR316_0001429</name>
</gene>
<organism evidence="1 2">
    <name type="scientific">Psilocybe cubensis</name>
    <name type="common">Psychedelic mushroom</name>
    <name type="synonym">Stropharia cubensis</name>
    <dbReference type="NCBI Taxonomy" id="181762"/>
    <lineage>
        <taxon>Eukaryota</taxon>
        <taxon>Fungi</taxon>
        <taxon>Dikarya</taxon>
        <taxon>Basidiomycota</taxon>
        <taxon>Agaricomycotina</taxon>
        <taxon>Agaricomycetes</taxon>
        <taxon>Agaricomycetidae</taxon>
        <taxon>Agaricales</taxon>
        <taxon>Agaricineae</taxon>
        <taxon>Strophariaceae</taxon>
        <taxon>Psilocybe</taxon>
    </lineage>
</organism>
<evidence type="ECO:0000313" key="2">
    <source>
        <dbReference type="Proteomes" id="UP000664032"/>
    </source>
</evidence>
<comment type="caution">
    <text evidence="1">The sequence shown here is derived from an EMBL/GenBank/DDBJ whole genome shotgun (WGS) entry which is preliminary data.</text>
</comment>
<proteinExistence type="predicted"/>
<evidence type="ECO:0000313" key="1">
    <source>
        <dbReference type="EMBL" id="KAH9487355.1"/>
    </source>
</evidence>
<sequence>MEAFLFTWLGVIARRFVFLDVARDDHHEGVDSQDLFTPSVSSTKLTRGDKAQKDPSERRKLPVMIPARVIGRPGNTVIMLSSATGTKTSKTILTKGKKPLYAASKVINASCGSASSVFARCWVHSTNKTSALFKTVKNQGLRRAYSTKGGGAAEGAGGAPNGIPGSGLPLYRRLVNAWTETPTKWYPLPLAVGALLLVAIQYRKKVKRARQEVELNEDGLEVIKLKGPWHVHVIGALPLRNMSRLWGYLNSLELPVWFRPYGIRLYAYSFGCNLDEIDASDLREYPSLGAFFYRKLKDGARPVDDAILVSPADGTMLHFGTVQESRVEQVKGITYSLDALLGIERPGSPTSTIVPHNRDMSVVDDHEFAIVNGIEYSLEQLIGASTPSTPGTTTPTSEPASSSSSQTLLGTPTSESESAADDHVPKKFGDQIDASVGSERNIEETLVHDASVALQMGVKSEAAAAVQRRRSVTSGKHVRPGNKLFFSVIYLAPGDYHRFHSPTAWVVEKRRHFVGDLFSVSPWMAKRLENLFVLNERVALLGRWKHGFFGMVPVGATNVGSIKINFDQDLRTNLRGKRPPPGAYTEAVYSAASPILRGQPLTPAEEMGGFCLGSTIVLVFEAPSDFEFTVHPGQKVKVGQRLGDVVSKLETLQQAEDAASKVKTD</sequence>
<dbReference type="EMBL" id="JAFIQS020000001">
    <property type="protein sequence ID" value="KAH9487355.1"/>
    <property type="molecule type" value="Genomic_DNA"/>
</dbReference>
<reference evidence="1" key="1">
    <citation type="submission" date="2021-10" db="EMBL/GenBank/DDBJ databases">
        <title>Psilocybe cubensis genome.</title>
        <authorList>
            <person name="Mckernan K.J."/>
            <person name="Crawford S."/>
            <person name="Trippe A."/>
            <person name="Kane L.T."/>
            <person name="Mclaughlin S."/>
        </authorList>
    </citation>
    <scope>NUCLEOTIDE SEQUENCE</scope>
    <source>
        <strain evidence="1">MGC-MH-2018</strain>
    </source>
</reference>
<keyword evidence="2" id="KW-1185">Reference proteome</keyword>
<accession>A0ACB8HJ56</accession>
<protein>
    <submittedName>
        <fullName evidence="1">Phosphatidylserine decarboxylase proenzyme 1, mitochondrial</fullName>
    </submittedName>
</protein>
<dbReference type="Proteomes" id="UP000664032">
    <property type="component" value="Unassembled WGS sequence"/>
</dbReference>
<name>A0ACB8HJ56_PSICU</name>